<evidence type="ECO:0000313" key="4">
    <source>
        <dbReference type="Proteomes" id="UP000658656"/>
    </source>
</evidence>
<dbReference type="RefSeq" id="WP_145937104.1">
    <property type="nucleotide sequence ID" value="NZ_BNAV01000011.1"/>
</dbReference>
<dbReference type="GO" id="GO:0008887">
    <property type="term" value="F:glycerate kinase activity"/>
    <property type="evidence" value="ECO:0007669"/>
    <property type="project" value="InterPro"/>
</dbReference>
<proteinExistence type="predicted"/>
<sequence>MDALTSPLAPVRGTSADAVCTVALRIAEAGCDAVAADRVMERAARELRLERQAAGGRLVVLVLGKAARGALDGLGRALDGKIHSSFALGGTRYPAPDQADVCALGDHPLPAGNSTRAVRSLREFVSAQALTSRDTVVVAVTGGATAMLSETAAPLLPGDLAELSRLLLRSGLDVTTVNAVRRACAPLLAGGLLDLLSPARCIGLVLTDNVQVGFRGVGSGPTFATELDLLFVRHVVTTQVPEGGLRARLLAAVDGGASRRGFGVRHHNHEVGGPGLALSAMIDEARALGLAVESLGAAVQGDVELVARTFAGRLDTLGSRATAVLGCGEVTVAVRGQGRGGRCQELALRVAQLSPRGRGFAFVAAATDGVDNLPGVSGAWVTHETKSRAAARGLDIPALLRDNDSHRAHRLLGQVLTGPAGISNTCDVYVGITTNPHG</sequence>
<protein>
    <recommendedName>
        <fullName evidence="5">DUF4147 domain-containing protein</fullName>
    </recommendedName>
</protein>
<dbReference type="Pfam" id="PF13660">
    <property type="entry name" value="DUF4147"/>
    <property type="match status" value="1"/>
</dbReference>
<dbReference type="InterPro" id="IPR037035">
    <property type="entry name" value="GK-like_C_sf"/>
</dbReference>
<dbReference type="InterPro" id="IPR007835">
    <property type="entry name" value="MOFRL"/>
</dbReference>
<dbReference type="GO" id="GO:0005737">
    <property type="term" value="C:cytoplasm"/>
    <property type="evidence" value="ECO:0007669"/>
    <property type="project" value="TreeGrafter"/>
</dbReference>
<feature type="domain" description="MOFRL" evidence="1">
    <location>
        <begin position="323"/>
        <end position="421"/>
    </location>
</feature>
<dbReference type="InterPro" id="IPR038614">
    <property type="entry name" value="GK_N_sf"/>
</dbReference>
<name>A0A8H9MEV6_9PSEU</name>
<keyword evidence="4" id="KW-1185">Reference proteome</keyword>
<dbReference type="Gene3D" id="3.40.50.10180">
    <property type="entry name" value="Glycerate kinase, MOFRL-like N-terminal domain"/>
    <property type="match status" value="1"/>
</dbReference>
<dbReference type="AlphaFoldDB" id="A0A8H9MEV6"/>
<comment type="caution">
    <text evidence="3">The sequence shown here is derived from an EMBL/GenBank/DDBJ whole genome shotgun (WGS) entry which is preliminary data.</text>
</comment>
<dbReference type="InterPro" id="IPR039760">
    <property type="entry name" value="MOFRL_protein"/>
</dbReference>
<dbReference type="PANTHER" id="PTHR12227:SF0">
    <property type="entry name" value="GLYCERATE KINASE"/>
    <property type="match status" value="1"/>
</dbReference>
<organism evidence="3 4">
    <name type="scientific">Amycolatopsis bartoniae</name>
    <dbReference type="NCBI Taxonomy" id="941986"/>
    <lineage>
        <taxon>Bacteria</taxon>
        <taxon>Bacillati</taxon>
        <taxon>Actinomycetota</taxon>
        <taxon>Actinomycetes</taxon>
        <taxon>Pseudonocardiales</taxon>
        <taxon>Pseudonocardiaceae</taxon>
        <taxon>Amycolatopsis</taxon>
    </lineage>
</organism>
<evidence type="ECO:0008006" key="5">
    <source>
        <dbReference type="Google" id="ProtNLM"/>
    </source>
</evidence>
<accession>A0A8H9MEV6</accession>
<dbReference type="Pfam" id="PF05161">
    <property type="entry name" value="MOFRL"/>
    <property type="match status" value="1"/>
</dbReference>
<evidence type="ECO:0000259" key="2">
    <source>
        <dbReference type="Pfam" id="PF13660"/>
    </source>
</evidence>
<dbReference type="OrthoDB" id="9766552at2"/>
<evidence type="ECO:0000313" key="3">
    <source>
        <dbReference type="EMBL" id="GHF76620.1"/>
    </source>
</evidence>
<feature type="domain" description="MOFRL-associated" evidence="2">
    <location>
        <begin position="23"/>
        <end position="226"/>
    </location>
</feature>
<evidence type="ECO:0000259" key="1">
    <source>
        <dbReference type="Pfam" id="PF05161"/>
    </source>
</evidence>
<reference evidence="3" key="1">
    <citation type="journal article" date="2014" name="Int. J. Syst. Evol. Microbiol.">
        <title>Complete genome sequence of Corynebacterium casei LMG S-19264T (=DSM 44701T), isolated from a smear-ripened cheese.</title>
        <authorList>
            <consortium name="US DOE Joint Genome Institute (JGI-PGF)"/>
            <person name="Walter F."/>
            <person name="Albersmeier A."/>
            <person name="Kalinowski J."/>
            <person name="Ruckert C."/>
        </authorList>
    </citation>
    <scope>NUCLEOTIDE SEQUENCE</scope>
    <source>
        <strain evidence="3">CGMCC 4.7679</strain>
    </source>
</reference>
<dbReference type="SUPFAM" id="SSF82544">
    <property type="entry name" value="GckA/TtuD-like"/>
    <property type="match status" value="1"/>
</dbReference>
<dbReference type="EMBL" id="BNAV01000011">
    <property type="protein sequence ID" value="GHF76620.1"/>
    <property type="molecule type" value="Genomic_DNA"/>
</dbReference>
<gene>
    <name evidence="3" type="ORF">GCM10017566_58410</name>
</gene>
<dbReference type="Proteomes" id="UP000658656">
    <property type="component" value="Unassembled WGS sequence"/>
</dbReference>
<reference evidence="3" key="2">
    <citation type="submission" date="2020-09" db="EMBL/GenBank/DDBJ databases">
        <authorList>
            <person name="Sun Q."/>
            <person name="Zhou Y."/>
        </authorList>
    </citation>
    <scope>NUCLEOTIDE SEQUENCE</scope>
    <source>
        <strain evidence="3">CGMCC 4.7679</strain>
    </source>
</reference>
<dbReference type="Gene3D" id="3.40.1480.10">
    <property type="entry name" value="MOFRL domain"/>
    <property type="match status" value="1"/>
</dbReference>
<dbReference type="InterPro" id="IPR025286">
    <property type="entry name" value="MOFRL_assoc_dom"/>
</dbReference>
<dbReference type="PANTHER" id="PTHR12227">
    <property type="entry name" value="GLYCERATE KINASE"/>
    <property type="match status" value="1"/>
</dbReference>